<feature type="domain" description="Tryptophan synthase beta chain-like PALP" evidence="1">
    <location>
        <begin position="6"/>
        <end position="104"/>
    </location>
</feature>
<dbReference type="Gene3D" id="3.40.50.1100">
    <property type="match status" value="1"/>
</dbReference>
<dbReference type="AlphaFoldDB" id="A0ABD5SDE1"/>
<sequence length="130" mass="13244">LVDAYEAGADRHEPLDDDAIDTACNGIAIPDPGASHLILEAIRESDGGAVATTDHEILDAAIEVARSEGLEVGATCAAAVSGAFALAESGEFDADDTVVLLNTGAGNKDVDSLRAHLGEREAMERDGSVA</sequence>
<evidence type="ECO:0000313" key="2">
    <source>
        <dbReference type="EMBL" id="MFC6755010.1"/>
    </source>
</evidence>
<dbReference type="InterPro" id="IPR001926">
    <property type="entry name" value="TrpB-like_PALP"/>
</dbReference>
<accession>A0ABD5SDE1</accession>
<dbReference type="InterPro" id="IPR036052">
    <property type="entry name" value="TrpB-like_PALP_sf"/>
</dbReference>
<reference evidence="2 3" key="1">
    <citation type="journal article" date="2019" name="Int. J. Syst. Evol. Microbiol.">
        <title>The Global Catalogue of Microorganisms (GCM) 10K type strain sequencing project: providing services to taxonomists for standard genome sequencing and annotation.</title>
        <authorList>
            <consortium name="The Broad Institute Genomics Platform"/>
            <consortium name="The Broad Institute Genome Sequencing Center for Infectious Disease"/>
            <person name="Wu L."/>
            <person name="Ma J."/>
        </authorList>
    </citation>
    <scope>NUCLEOTIDE SEQUENCE [LARGE SCALE GENOMIC DNA]</scope>
    <source>
        <strain evidence="2 3">CGMCC 1.3239</strain>
    </source>
</reference>
<evidence type="ECO:0000259" key="1">
    <source>
        <dbReference type="Pfam" id="PF00291"/>
    </source>
</evidence>
<comment type="caution">
    <text evidence="2">The sequence shown here is derived from an EMBL/GenBank/DDBJ whole genome shotgun (WGS) entry which is preliminary data.</text>
</comment>
<gene>
    <name evidence="2" type="ORF">ACFQEU_16310</name>
</gene>
<dbReference type="Proteomes" id="UP001596442">
    <property type="component" value="Unassembled WGS sequence"/>
</dbReference>
<dbReference type="Pfam" id="PF00291">
    <property type="entry name" value="PALP"/>
    <property type="match status" value="1"/>
</dbReference>
<protein>
    <submittedName>
        <fullName evidence="2">Pyridoxal-phosphate dependent enzyme</fullName>
    </submittedName>
</protein>
<dbReference type="RefSeq" id="WP_379783867.1">
    <property type="nucleotide sequence ID" value="NZ_JBHSWW010000474.1"/>
</dbReference>
<feature type="non-terminal residue" evidence="2">
    <location>
        <position position="1"/>
    </location>
</feature>
<name>A0ABD5SDE1_9EURY</name>
<dbReference type="SUPFAM" id="SSF53686">
    <property type="entry name" value="Tryptophan synthase beta subunit-like PLP-dependent enzymes"/>
    <property type="match status" value="1"/>
</dbReference>
<evidence type="ECO:0000313" key="3">
    <source>
        <dbReference type="Proteomes" id="UP001596442"/>
    </source>
</evidence>
<keyword evidence="3" id="KW-1185">Reference proteome</keyword>
<proteinExistence type="predicted"/>
<dbReference type="EMBL" id="JBHSWW010000474">
    <property type="protein sequence ID" value="MFC6755010.1"/>
    <property type="molecule type" value="Genomic_DNA"/>
</dbReference>
<organism evidence="2 3">
    <name type="scientific">Halorubrum tibetense</name>
    <dbReference type="NCBI Taxonomy" id="175631"/>
    <lineage>
        <taxon>Archaea</taxon>
        <taxon>Methanobacteriati</taxon>
        <taxon>Methanobacteriota</taxon>
        <taxon>Stenosarchaea group</taxon>
        <taxon>Halobacteria</taxon>
        <taxon>Halobacteriales</taxon>
        <taxon>Haloferacaceae</taxon>
        <taxon>Halorubrum</taxon>
    </lineage>
</organism>